<gene>
    <name evidence="2" type="ORF">CYMTET_43960</name>
</gene>
<dbReference type="PANTHER" id="PTHR40429:SF1">
    <property type="entry name" value="FLAGELLAR ASSOCIATED PROTEIN"/>
    <property type="match status" value="1"/>
</dbReference>
<comment type="caution">
    <text evidence="2">The sequence shown here is derived from an EMBL/GenBank/DDBJ whole genome shotgun (WGS) entry which is preliminary data.</text>
</comment>
<dbReference type="EMBL" id="LGRX02029751">
    <property type="protein sequence ID" value="KAK3246499.1"/>
    <property type="molecule type" value="Genomic_DNA"/>
</dbReference>
<accession>A0AAE0C2F5</accession>
<feature type="region of interest" description="Disordered" evidence="1">
    <location>
        <begin position="1"/>
        <end position="29"/>
    </location>
</feature>
<proteinExistence type="predicted"/>
<organism evidence="2 3">
    <name type="scientific">Cymbomonas tetramitiformis</name>
    <dbReference type="NCBI Taxonomy" id="36881"/>
    <lineage>
        <taxon>Eukaryota</taxon>
        <taxon>Viridiplantae</taxon>
        <taxon>Chlorophyta</taxon>
        <taxon>Pyramimonadophyceae</taxon>
        <taxon>Pyramimonadales</taxon>
        <taxon>Pyramimonadaceae</taxon>
        <taxon>Cymbomonas</taxon>
    </lineage>
</organism>
<evidence type="ECO:0000256" key="1">
    <source>
        <dbReference type="SAM" id="MobiDB-lite"/>
    </source>
</evidence>
<dbReference type="PANTHER" id="PTHR40429">
    <property type="entry name" value="FLAGELLAR ASSOCIATED PROTEIN"/>
    <property type="match status" value="1"/>
</dbReference>
<sequence>MSGSYSVKPGKSSMGRQVDSRKKSSAGYSFGTCTRESLKMHSYITEEHAQRGQMEHKDTPAAVYENKSSLGKQTLKQNRTYPAYTVAHQKRFQDIPQYTPLQTPGPGAYE</sequence>
<protein>
    <submittedName>
        <fullName evidence="2">Uncharacterized protein</fullName>
    </submittedName>
</protein>
<reference evidence="2 3" key="1">
    <citation type="journal article" date="2015" name="Genome Biol. Evol.">
        <title>Comparative Genomics of a Bacterivorous Green Alga Reveals Evolutionary Causalities and Consequences of Phago-Mixotrophic Mode of Nutrition.</title>
        <authorList>
            <person name="Burns J.A."/>
            <person name="Paasch A."/>
            <person name="Narechania A."/>
            <person name="Kim E."/>
        </authorList>
    </citation>
    <scope>NUCLEOTIDE SEQUENCE [LARGE SCALE GENOMIC DNA]</scope>
    <source>
        <strain evidence="2 3">PLY_AMNH</strain>
    </source>
</reference>
<evidence type="ECO:0000313" key="3">
    <source>
        <dbReference type="Proteomes" id="UP001190700"/>
    </source>
</evidence>
<dbReference type="AlphaFoldDB" id="A0AAE0C2F5"/>
<keyword evidence="3" id="KW-1185">Reference proteome</keyword>
<evidence type="ECO:0000313" key="2">
    <source>
        <dbReference type="EMBL" id="KAK3246499.1"/>
    </source>
</evidence>
<dbReference type="Proteomes" id="UP001190700">
    <property type="component" value="Unassembled WGS sequence"/>
</dbReference>
<name>A0AAE0C2F5_9CHLO</name>